<dbReference type="InterPro" id="IPR006612">
    <property type="entry name" value="THAP_Znf"/>
</dbReference>
<dbReference type="Pfam" id="PF05485">
    <property type="entry name" value="THAP"/>
    <property type="match status" value="1"/>
</dbReference>
<dbReference type="PROSITE" id="PS50950">
    <property type="entry name" value="ZF_THAP"/>
    <property type="match status" value="1"/>
</dbReference>
<evidence type="ECO:0000256" key="3">
    <source>
        <dbReference type="ARBA" id="ARBA00022833"/>
    </source>
</evidence>
<evidence type="ECO:0000259" key="7">
    <source>
        <dbReference type="PROSITE" id="PS50950"/>
    </source>
</evidence>
<name>A0A147BID9_IXORI</name>
<organism evidence="8">
    <name type="scientific">Ixodes ricinus</name>
    <name type="common">Common tick</name>
    <name type="synonym">Acarus ricinus</name>
    <dbReference type="NCBI Taxonomy" id="34613"/>
    <lineage>
        <taxon>Eukaryota</taxon>
        <taxon>Metazoa</taxon>
        <taxon>Ecdysozoa</taxon>
        <taxon>Arthropoda</taxon>
        <taxon>Chelicerata</taxon>
        <taxon>Arachnida</taxon>
        <taxon>Acari</taxon>
        <taxon>Parasitiformes</taxon>
        <taxon>Ixodida</taxon>
        <taxon>Ixodoidea</taxon>
        <taxon>Ixodidae</taxon>
        <taxon>Ixodinae</taxon>
        <taxon>Ixodes</taxon>
    </lineage>
</organism>
<keyword evidence="2 5" id="KW-0863">Zinc-finger</keyword>
<evidence type="ECO:0000256" key="2">
    <source>
        <dbReference type="ARBA" id="ARBA00022771"/>
    </source>
</evidence>
<evidence type="ECO:0000313" key="8">
    <source>
        <dbReference type="EMBL" id="JAR90232.1"/>
    </source>
</evidence>
<dbReference type="AlphaFoldDB" id="A0A147BID9"/>
<dbReference type="EMBL" id="GEGO01005172">
    <property type="protein sequence ID" value="JAR90232.1"/>
    <property type="molecule type" value="Transcribed_RNA"/>
</dbReference>
<feature type="domain" description="THAP-type" evidence="7">
    <location>
        <begin position="10"/>
        <end position="108"/>
    </location>
</feature>
<protein>
    <recommendedName>
        <fullName evidence="7">THAP-type domain-containing protein</fullName>
    </recommendedName>
</protein>
<evidence type="ECO:0000256" key="1">
    <source>
        <dbReference type="ARBA" id="ARBA00022723"/>
    </source>
</evidence>
<evidence type="ECO:0000256" key="6">
    <source>
        <dbReference type="SAM" id="MobiDB-lite"/>
    </source>
</evidence>
<feature type="non-terminal residue" evidence="8">
    <location>
        <position position="1"/>
    </location>
</feature>
<dbReference type="SUPFAM" id="SSF57716">
    <property type="entry name" value="Glucocorticoid receptor-like (DNA-binding domain)"/>
    <property type="match status" value="1"/>
</dbReference>
<keyword evidence="1" id="KW-0479">Metal-binding</keyword>
<dbReference type="GO" id="GO:0003677">
    <property type="term" value="F:DNA binding"/>
    <property type="evidence" value="ECO:0007669"/>
    <property type="project" value="UniProtKB-UniRule"/>
</dbReference>
<evidence type="ECO:0000256" key="5">
    <source>
        <dbReference type="PROSITE-ProRule" id="PRU00309"/>
    </source>
</evidence>
<proteinExistence type="predicted"/>
<reference evidence="8" key="1">
    <citation type="journal article" date="2018" name="PLoS Negl. Trop. Dis.">
        <title>Sialome diversity of ticks revealed by RNAseq of single tick salivary glands.</title>
        <authorList>
            <person name="Perner J."/>
            <person name="Kropackova S."/>
            <person name="Kopacek P."/>
            <person name="Ribeiro J.M."/>
        </authorList>
    </citation>
    <scope>NUCLEOTIDE SEQUENCE</scope>
    <source>
        <strain evidence="8">Siblings of single egg batch collected in Ceske Budejovice</strain>
        <tissue evidence="8">Salivary glands</tissue>
    </source>
</reference>
<keyword evidence="3" id="KW-0862">Zinc</keyword>
<dbReference type="SMART" id="SM00980">
    <property type="entry name" value="THAP"/>
    <property type="match status" value="1"/>
</dbReference>
<evidence type="ECO:0000256" key="4">
    <source>
        <dbReference type="ARBA" id="ARBA00023125"/>
    </source>
</evidence>
<keyword evidence="4 5" id="KW-0238">DNA-binding</keyword>
<sequence length="186" mass="20631">GDRDTTRKPRPAGKTCSVVACKNCSGDIKVWNHAVCSEHAPLTHMDCPCLVPFSMHRFPNGKQNEDRRRQWLANLNRKDLHPGKTAMVCSIHFPDGRPTSMNPYPTEHLGRTNVRVPHKGRIKAASCSTQDIVSTVKPPSSLVIKQEPREPTDSPPPPALDGDSAVQDQDTSLVTYNVHRNTQVHC</sequence>
<accession>A0A147BID9</accession>
<feature type="region of interest" description="Disordered" evidence="6">
    <location>
        <begin position="125"/>
        <end position="168"/>
    </location>
</feature>
<dbReference type="GO" id="GO:0008270">
    <property type="term" value="F:zinc ion binding"/>
    <property type="evidence" value="ECO:0007669"/>
    <property type="project" value="UniProtKB-KW"/>
</dbReference>